<proteinExistence type="predicted"/>
<reference evidence="1 2" key="1">
    <citation type="journal article" date="2018" name="Mol. Biol. Evol.">
        <title>Broad Genomic Sampling Reveals a Smut Pathogenic Ancestry of the Fungal Clade Ustilaginomycotina.</title>
        <authorList>
            <person name="Kijpornyongpan T."/>
            <person name="Mondo S.J."/>
            <person name="Barry K."/>
            <person name="Sandor L."/>
            <person name="Lee J."/>
            <person name="Lipzen A."/>
            <person name="Pangilinan J."/>
            <person name="LaButti K."/>
            <person name="Hainaut M."/>
            <person name="Henrissat B."/>
            <person name="Grigoriev I.V."/>
            <person name="Spatafora J.W."/>
            <person name="Aime M.C."/>
        </authorList>
    </citation>
    <scope>NUCLEOTIDE SEQUENCE [LARGE SCALE GENOMIC DNA]</scope>
    <source>
        <strain evidence="1 2">MCA 5214</strain>
    </source>
</reference>
<dbReference type="GeneID" id="37028689"/>
<evidence type="ECO:0000313" key="2">
    <source>
        <dbReference type="Proteomes" id="UP000245884"/>
    </source>
</evidence>
<sequence>MQGAKQATPASRTAAQPEWWNSLLSSCPNFTLQAPLETLRHVHPLSEGADAFYARLDVFLTALEGACDELCGHVKETEEQLTSSLVAVLLCGIVLQLSYLNAHAKSDAQPFRAALEEVRTRLQETQGTRYENLDEGLALLLGDQGRPLGNLLKASALRYLQLPSDTQLDWDRDIHAATIPSTAPTLDKHLTAAAERVLTLAQSRATLDALAQISSSMALQGLMPERTVLIATHNPHVAERLVVLLTHGSCDVVPHLEALGQSLPANTVRSFDLLLRLDQQSASTSSPSLRLLLWQHLLPTYFSQCFAAAQKDDEELCAQDEGMPPIASGARVHEATSRTLRRLQSFVKGTRLLELAQDDDDRSGWAAEHLNLSSPSDKKEAQRQVETVRQAASAVSVELHSLSLSLVRYREASEMLRAIVAMESSSPRSSGGDGRRVG</sequence>
<keyword evidence="2" id="KW-1185">Reference proteome</keyword>
<dbReference type="RefSeq" id="XP_025360198.1">
    <property type="nucleotide sequence ID" value="XM_025506866.1"/>
</dbReference>
<dbReference type="EMBL" id="KZ819675">
    <property type="protein sequence ID" value="PWN25586.1"/>
    <property type="molecule type" value="Genomic_DNA"/>
</dbReference>
<dbReference type="AlphaFoldDB" id="A0A316UJZ0"/>
<organism evidence="1 2">
    <name type="scientific">Jaminaea rosea</name>
    <dbReference type="NCBI Taxonomy" id="1569628"/>
    <lineage>
        <taxon>Eukaryota</taxon>
        <taxon>Fungi</taxon>
        <taxon>Dikarya</taxon>
        <taxon>Basidiomycota</taxon>
        <taxon>Ustilaginomycotina</taxon>
        <taxon>Exobasidiomycetes</taxon>
        <taxon>Microstromatales</taxon>
        <taxon>Microstromatales incertae sedis</taxon>
        <taxon>Jaminaea</taxon>
    </lineage>
</organism>
<evidence type="ECO:0000313" key="1">
    <source>
        <dbReference type="EMBL" id="PWN25586.1"/>
    </source>
</evidence>
<accession>A0A316UJZ0</accession>
<gene>
    <name evidence="1" type="ORF">BDZ90DRAFT_234029</name>
</gene>
<dbReference type="Proteomes" id="UP000245884">
    <property type="component" value="Unassembled WGS sequence"/>
</dbReference>
<name>A0A316UJZ0_9BASI</name>
<protein>
    <submittedName>
        <fullName evidence="1">Uncharacterized protein</fullName>
    </submittedName>
</protein>